<reference evidence="5 6" key="1">
    <citation type="submission" date="2020-11" db="EMBL/GenBank/DDBJ databases">
        <title>Winogradskyella marina sp. nov., isolated from marine sediment.</title>
        <authorList>
            <person name="Bo J."/>
            <person name="Wang S."/>
            <person name="Song X."/>
            <person name="Du Z."/>
        </authorList>
    </citation>
    <scope>NUCLEOTIDE SEQUENCE [LARGE SCALE GENOMIC DNA]</scope>
    <source>
        <strain evidence="5 6">F6397</strain>
    </source>
</reference>
<evidence type="ECO:0000256" key="3">
    <source>
        <dbReference type="ARBA" id="ARBA00023235"/>
    </source>
</evidence>
<evidence type="ECO:0000313" key="6">
    <source>
        <dbReference type="Proteomes" id="UP000611215"/>
    </source>
</evidence>
<evidence type="ECO:0000256" key="4">
    <source>
        <dbReference type="HAMAP-Rule" id="MF_00929"/>
    </source>
</evidence>
<dbReference type="RefSeq" id="WP_195869858.1">
    <property type="nucleotide sequence ID" value="NZ_JADOET010000001.1"/>
</dbReference>
<dbReference type="EC" id="5.1.3.11" evidence="4"/>
<dbReference type="Proteomes" id="UP000611215">
    <property type="component" value="Unassembled WGS sequence"/>
</dbReference>
<dbReference type="InterPro" id="IPR008928">
    <property type="entry name" value="6-hairpin_glycosidase_sf"/>
</dbReference>
<comment type="similarity">
    <text evidence="4">Belongs to the cellobiose 2-epimerase family.</text>
</comment>
<evidence type="ECO:0000256" key="1">
    <source>
        <dbReference type="ARBA" id="ARBA00001470"/>
    </source>
</evidence>
<dbReference type="InterPro" id="IPR012341">
    <property type="entry name" value="6hp_glycosidase-like_sf"/>
</dbReference>
<dbReference type="InterPro" id="IPR028584">
    <property type="entry name" value="Cellobiose_2_epim"/>
</dbReference>
<comment type="catalytic activity">
    <reaction evidence="1 4">
        <text>D-cellobiose = beta-D-glucosyl-(1-&gt;4)-D-mannopyranose</text>
        <dbReference type="Rhea" id="RHEA:23384"/>
        <dbReference type="ChEBI" id="CHEBI:17057"/>
        <dbReference type="ChEBI" id="CHEBI:47931"/>
        <dbReference type="EC" id="5.1.3.11"/>
    </reaction>
</comment>
<comment type="similarity">
    <text evidence="2">Belongs to the N-acylglucosamine 2-epimerase family.</text>
</comment>
<comment type="caution">
    <text evidence="5">The sequence shown here is derived from an EMBL/GenBank/DDBJ whole genome shotgun (WGS) entry which is preliminary data.</text>
</comment>
<keyword evidence="6" id="KW-1185">Reference proteome</keyword>
<comment type="function">
    <text evidence="4">Catalyzes the reversible epimerization of cellobiose to 4-O-beta-D-glucopyranosyl-D-mannose (Glc-Man).</text>
</comment>
<evidence type="ECO:0000313" key="5">
    <source>
        <dbReference type="EMBL" id="MBF8148578.1"/>
    </source>
</evidence>
<name>A0ABS0EEA7_9FLAO</name>
<dbReference type="Gene3D" id="1.50.10.10">
    <property type="match status" value="1"/>
</dbReference>
<proteinExistence type="inferred from homology"/>
<dbReference type="PANTHER" id="PTHR15108">
    <property type="entry name" value="N-ACYLGLUCOSAMINE-2-EPIMERASE"/>
    <property type="match status" value="1"/>
</dbReference>
<dbReference type="InterPro" id="IPR010819">
    <property type="entry name" value="AGE/CE"/>
</dbReference>
<protein>
    <recommendedName>
        <fullName evidence="4">Cellobiose 2-epimerase</fullName>
        <shortName evidence="4">CE</shortName>
        <ecNumber evidence="4">5.1.3.11</ecNumber>
    </recommendedName>
</protein>
<sequence length="393" mass="45776">MSESYPQLKTECQNELIDIVSYWSKNTVDADHGGFLGQIDHFNVPVPKANKGIILNTRILWSFSAASNHFNTQVYKAICDRAYHYLKAFFNDLTSKGVYWELDYLGNPINKRKQVYAQAFAIYALSEYYTFSKDEAAKNWAIELFDLIEKHAKCEQTGYLDAFNDDWTPIEDMRLSEKDMNAEKTMNTHLHIMEAYTSLLKIYDNENLKASLKSLVNIFQNKFLNSNNHYDLFFDKNWNLLSNTISYGHDIETAWLVIEATKALNNDELLNEVKTTALKVANTFLNEAIDAEGGVINEKNLSTNHTDTDRHWWPQVEALVGLKYAYSINEDEKYNDNAIKIWEFTKKHIIDHNHGEWHFRVDKNGKPYTKEDKVSMWKAPYHTTRAFIILNED</sequence>
<organism evidence="5 6">
    <name type="scientific">Winogradskyella marina</name>
    <dbReference type="NCBI Taxonomy" id="2785530"/>
    <lineage>
        <taxon>Bacteria</taxon>
        <taxon>Pseudomonadati</taxon>
        <taxon>Bacteroidota</taxon>
        <taxon>Flavobacteriia</taxon>
        <taxon>Flavobacteriales</taxon>
        <taxon>Flavobacteriaceae</taxon>
        <taxon>Winogradskyella</taxon>
    </lineage>
</organism>
<evidence type="ECO:0000256" key="2">
    <source>
        <dbReference type="ARBA" id="ARBA00008558"/>
    </source>
</evidence>
<dbReference type="EMBL" id="JADOET010000001">
    <property type="protein sequence ID" value="MBF8148578.1"/>
    <property type="molecule type" value="Genomic_DNA"/>
</dbReference>
<dbReference type="HAMAP" id="MF_00929">
    <property type="entry name" value="Cellobiose_2_epim"/>
    <property type="match status" value="1"/>
</dbReference>
<gene>
    <name evidence="5" type="ORF">ITJ86_01640</name>
</gene>
<accession>A0ABS0EEA7</accession>
<dbReference type="Pfam" id="PF07221">
    <property type="entry name" value="GlcNAc_2-epim"/>
    <property type="match status" value="1"/>
</dbReference>
<keyword evidence="3 4" id="KW-0413">Isomerase</keyword>
<dbReference type="SUPFAM" id="SSF48208">
    <property type="entry name" value="Six-hairpin glycosidases"/>
    <property type="match status" value="1"/>
</dbReference>